<reference evidence="2 3" key="1">
    <citation type="submission" date="2015-12" db="EMBL/GenBank/DDBJ databases">
        <authorList>
            <person name="Shamseldin A."/>
            <person name="Moawad H."/>
            <person name="Abd El-Rahim W.M."/>
            <person name="Sadowsky M.J."/>
        </authorList>
    </citation>
    <scope>NUCLEOTIDE SEQUENCE [LARGE SCALE GENOMIC DNA]</scope>
    <source>
        <strain evidence="2 3">SJ5A-1</strain>
    </source>
</reference>
<evidence type="ECO:0000313" key="3">
    <source>
        <dbReference type="Proteomes" id="UP000054396"/>
    </source>
</evidence>
<proteinExistence type="predicted"/>
<dbReference type="InterPro" id="IPR003646">
    <property type="entry name" value="SH3-like_bac-type"/>
</dbReference>
<organism evidence="2 3">
    <name type="scientific">Pseudoponticoccus marisrubri</name>
    <dbReference type="NCBI Taxonomy" id="1685382"/>
    <lineage>
        <taxon>Bacteria</taxon>
        <taxon>Pseudomonadati</taxon>
        <taxon>Pseudomonadota</taxon>
        <taxon>Alphaproteobacteria</taxon>
        <taxon>Rhodobacterales</taxon>
        <taxon>Roseobacteraceae</taxon>
        <taxon>Pseudoponticoccus</taxon>
    </lineage>
</organism>
<gene>
    <name evidence="2" type="ORF">AVJ23_13575</name>
</gene>
<sequence length="186" mass="19767">MKSMILVTFGVLGWAWFELSGGTDFEPGQNGVQVLAQVETEQTQPAAPQQPTERVARTTATNPVSLSNVAALGMPLLDTASQRPPFRPGAEPGNEQVAMLQNASLRTDAAPEPVVTEAVSIDYRVVTGSRVNLRGGPSTGYGVVTQLLRGEEVEVLDDTGDGWVKLRALDGDNVGWMSDAFLEAAN</sequence>
<dbReference type="PROSITE" id="PS51781">
    <property type="entry name" value="SH3B"/>
    <property type="match status" value="1"/>
</dbReference>
<dbReference type="Gene3D" id="2.30.30.40">
    <property type="entry name" value="SH3 Domains"/>
    <property type="match status" value="1"/>
</dbReference>
<protein>
    <recommendedName>
        <fullName evidence="1">SH3b domain-containing protein</fullName>
    </recommendedName>
</protein>
<keyword evidence="3" id="KW-1185">Reference proteome</keyword>
<evidence type="ECO:0000313" key="2">
    <source>
        <dbReference type="EMBL" id="KUF10079.1"/>
    </source>
</evidence>
<dbReference type="EMBL" id="LPXO01000008">
    <property type="protein sequence ID" value="KUF10079.1"/>
    <property type="molecule type" value="Genomic_DNA"/>
</dbReference>
<feature type="domain" description="SH3b" evidence="1">
    <location>
        <begin position="121"/>
        <end position="186"/>
    </location>
</feature>
<accession>A0A0W7WHS0</accession>
<dbReference type="AlphaFoldDB" id="A0A0W7WHS0"/>
<evidence type="ECO:0000259" key="1">
    <source>
        <dbReference type="PROSITE" id="PS51781"/>
    </source>
</evidence>
<dbReference type="STRING" id="1685382.AVJ23_13575"/>
<name>A0A0W7WHS0_9RHOB</name>
<comment type="caution">
    <text evidence="2">The sequence shown here is derived from an EMBL/GenBank/DDBJ whole genome shotgun (WGS) entry which is preliminary data.</text>
</comment>
<dbReference type="SMART" id="SM00287">
    <property type="entry name" value="SH3b"/>
    <property type="match status" value="1"/>
</dbReference>
<dbReference type="Pfam" id="PF08239">
    <property type="entry name" value="SH3_3"/>
    <property type="match status" value="1"/>
</dbReference>
<dbReference type="Proteomes" id="UP000054396">
    <property type="component" value="Unassembled WGS sequence"/>
</dbReference>